<organism evidence="2 3">
    <name type="scientific">Anopheles farauti</name>
    <dbReference type="NCBI Taxonomy" id="69004"/>
    <lineage>
        <taxon>Eukaryota</taxon>
        <taxon>Metazoa</taxon>
        <taxon>Ecdysozoa</taxon>
        <taxon>Arthropoda</taxon>
        <taxon>Hexapoda</taxon>
        <taxon>Insecta</taxon>
        <taxon>Pterygota</taxon>
        <taxon>Neoptera</taxon>
        <taxon>Endopterygota</taxon>
        <taxon>Diptera</taxon>
        <taxon>Nematocera</taxon>
        <taxon>Culicoidea</taxon>
        <taxon>Culicidae</taxon>
        <taxon>Anophelinae</taxon>
        <taxon>Anopheles</taxon>
    </lineage>
</organism>
<reference evidence="3" key="1">
    <citation type="submission" date="2014-01" db="EMBL/GenBank/DDBJ databases">
        <title>The Genome Sequence of Anopheles farauti FAR1 (V2).</title>
        <authorList>
            <consortium name="The Broad Institute Genomics Platform"/>
            <person name="Neafsey D.E."/>
            <person name="Besansky N."/>
            <person name="Howell P."/>
            <person name="Walton C."/>
            <person name="Young S.K."/>
            <person name="Zeng Q."/>
            <person name="Gargeya S."/>
            <person name="Fitzgerald M."/>
            <person name="Haas B."/>
            <person name="Abouelleil A."/>
            <person name="Allen A.W."/>
            <person name="Alvarado L."/>
            <person name="Arachchi H.M."/>
            <person name="Berlin A.M."/>
            <person name="Chapman S.B."/>
            <person name="Gainer-Dewar J."/>
            <person name="Goldberg J."/>
            <person name="Griggs A."/>
            <person name="Gujja S."/>
            <person name="Hansen M."/>
            <person name="Howarth C."/>
            <person name="Imamovic A."/>
            <person name="Ireland A."/>
            <person name="Larimer J."/>
            <person name="McCowan C."/>
            <person name="Murphy C."/>
            <person name="Pearson M."/>
            <person name="Poon T.W."/>
            <person name="Priest M."/>
            <person name="Roberts A."/>
            <person name="Saif S."/>
            <person name="Shea T."/>
            <person name="Sisk P."/>
            <person name="Sykes S."/>
            <person name="Wortman J."/>
            <person name="Nusbaum C."/>
            <person name="Birren B."/>
        </authorList>
    </citation>
    <scope>NUCLEOTIDE SEQUENCE [LARGE SCALE GENOMIC DNA]</scope>
    <source>
        <strain evidence="3">FAR1</strain>
    </source>
</reference>
<feature type="transmembrane region" description="Helical" evidence="1">
    <location>
        <begin position="60"/>
        <end position="78"/>
    </location>
</feature>
<dbReference type="EMBL" id="AXCN02001231">
    <property type="status" value="NOT_ANNOTATED_CDS"/>
    <property type="molecule type" value="Genomic_DNA"/>
</dbReference>
<protein>
    <submittedName>
        <fullName evidence="2">Uncharacterized protein</fullName>
    </submittedName>
</protein>
<reference evidence="2" key="2">
    <citation type="submission" date="2020-05" db="UniProtKB">
        <authorList>
            <consortium name="EnsemblMetazoa"/>
        </authorList>
    </citation>
    <scope>IDENTIFICATION</scope>
    <source>
        <strain evidence="2">FAR1</strain>
    </source>
</reference>
<dbReference type="Proteomes" id="UP000075886">
    <property type="component" value="Unassembled WGS sequence"/>
</dbReference>
<proteinExistence type="predicted"/>
<name>A0A182Q444_9DIPT</name>
<evidence type="ECO:0000256" key="1">
    <source>
        <dbReference type="SAM" id="Phobius"/>
    </source>
</evidence>
<dbReference type="AlphaFoldDB" id="A0A182Q444"/>
<keyword evidence="3" id="KW-1185">Reference proteome</keyword>
<keyword evidence="1" id="KW-1133">Transmembrane helix</keyword>
<keyword evidence="1" id="KW-0472">Membrane</keyword>
<keyword evidence="1" id="KW-0812">Transmembrane</keyword>
<sequence length="157" mass="17820">MANIDTTGETNRLKRIKTQRKLEMSPLRSSSFSRCHAFRTACSFAWCISRWRSFADVVPYFRLMIAFVVCIFTSWWWADAFGTPTEPAPPEPPPLPPPPAETASWNVVFTCPCRRFSCWRSSAARHESSFTKKNASCSELCTTNVNGSSRVRLNTDV</sequence>
<evidence type="ECO:0000313" key="3">
    <source>
        <dbReference type="Proteomes" id="UP000075886"/>
    </source>
</evidence>
<evidence type="ECO:0000313" key="2">
    <source>
        <dbReference type="EnsemblMetazoa" id="AFAF002691-PA"/>
    </source>
</evidence>
<dbReference type="VEuPathDB" id="VectorBase:AFAF002691"/>
<dbReference type="EnsemblMetazoa" id="AFAF002691-RA">
    <property type="protein sequence ID" value="AFAF002691-PA"/>
    <property type="gene ID" value="AFAF002691"/>
</dbReference>
<accession>A0A182Q444</accession>